<evidence type="ECO:0000313" key="2">
    <source>
        <dbReference type="Proteomes" id="UP000705867"/>
    </source>
</evidence>
<accession>A0A953JD40</accession>
<sequence length="130" mass="14161">MGADTNRTLFIPGGSLLPFLLLFGAFFMAGCAAAPSEQAVEETLVRHFEERGYRVIALELGAIEPISTGERSYMGTPAYAVGIRMLTLEGIGSKQSTAPLVFMNSIVRIREKPGRKGEWLVYRVEGIPVP</sequence>
<proteinExistence type="predicted"/>
<dbReference type="Proteomes" id="UP000705867">
    <property type="component" value="Unassembled WGS sequence"/>
</dbReference>
<name>A0A953JD40_9BACT</name>
<evidence type="ECO:0000313" key="1">
    <source>
        <dbReference type="EMBL" id="MBZ0155571.1"/>
    </source>
</evidence>
<protein>
    <recommendedName>
        <fullName evidence="3">Lipoprotein</fullName>
    </recommendedName>
</protein>
<reference evidence="1" key="1">
    <citation type="journal article" date="2021" name="bioRxiv">
        <title>Unraveling nitrogen, sulfur and carbon metabolic pathways and microbial community transcriptional responses to substrate deprivation and toxicity stresses in a bioreactor mimicking anoxic brackish coastal sediment conditions.</title>
        <authorList>
            <person name="Martins P.D."/>
            <person name="Echeveste M.J."/>
            <person name="Arshad A."/>
            <person name="Kurth J."/>
            <person name="Ouboter H."/>
            <person name="Jetten M.S.M."/>
            <person name="Welte C.U."/>
        </authorList>
    </citation>
    <scope>NUCLEOTIDE SEQUENCE</scope>
    <source>
        <strain evidence="1">MAG_39</strain>
    </source>
</reference>
<gene>
    <name evidence="1" type="ORF">K8I29_05060</name>
</gene>
<evidence type="ECO:0008006" key="3">
    <source>
        <dbReference type="Google" id="ProtNLM"/>
    </source>
</evidence>
<dbReference type="PROSITE" id="PS51257">
    <property type="entry name" value="PROKAR_LIPOPROTEIN"/>
    <property type="match status" value="1"/>
</dbReference>
<reference evidence="1" key="2">
    <citation type="submission" date="2021-08" db="EMBL/GenBank/DDBJ databases">
        <authorList>
            <person name="Dalcin Martins P."/>
        </authorList>
    </citation>
    <scope>NUCLEOTIDE SEQUENCE</scope>
    <source>
        <strain evidence="1">MAG_39</strain>
    </source>
</reference>
<dbReference type="EMBL" id="JAIOIV010000037">
    <property type="protein sequence ID" value="MBZ0155571.1"/>
    <property type="molecule type" value="Genomic_DNA"/>
</dbReference>
<organism evidence="1 2">
    <name type="scientific">Candidatus Nitrobium versatile</name>
    <dbReference type="NCBI Taxonomy" id="2884831"/>
    <lineage>
        <taxon>Bacteria</taxon>
        <taxon>Pseudomonadati</taxon>
        <taxon>Nitrospirota</taxon>
        <taxon>Nitrospiria</taxon>
        <taxon>Nitrospirales</taxon>
        <taxon>Nitrospiraceae</taxon>
        <taxon>Candidatus Nitrobium</taxon>
    </lineage>
</organism>
<comment type="caution">
    <text evidence="1">The sequence shown here is derived from an EMBL/GenBank/DDBJ whole genome shotgun (WGS) entry which is preliminary data.</text>
</comment>
<dbReference type="AlphaFoldDB" id="A0A953JD40"/>